<dbReference type="GeneID" id="91097878"/>
<dbReference type="InterPro" id="IPR006886">
    <property type="entry name" value="RNA_pol_III_Rpc5"/>
</dbReference>
<dbReference type="GO" id="GO:0042797">
    <property type="term" value="P:tRNA transcription by RNA polymerase III"/>
    <property type="evidence" value="ECO:0007669"/>
    <property type="project" value="TreeGrafter"/>
</dbReference>
<dbReference type="AlphaFoldDB" id="A0AAX4K633"/>
<evidence type="ECO:0000313" key="3">
    <source>
        <dbReference type="Proteomes" id="UP001355207"/>
    </source>
</evidence>
<dbReference type="GO" id="GO:0005666">
    <property type="term" value="C:RNA polymerase III complex"/>
    <property type="evidence" value="ECO:0007669"/>
    <property type="project" value="TreeGrafter"/>
</dbReference>
<accession>A0AAX4K633</accession>
<sequence length="401" mass="44854">MTEHTDPPTDIPMEITNDTINSYPDAREYDGPELGVSEAREHDIAGPSNTFIPENRPLSPPLPNLNTKSFPFVDADSDDSDDEDDYPIATLPIYLSTALMTQGGGATGAGAGAGGSSNLDLYQYPLQHKSLNVPTWARDRGKEISSRIKENCKRIEIEIPVDAGSNYWREEKAKDLGFVPDTININGDEDIIGGYGFNGGNATTSSSSKKDKGKKEKSSSSSKGKEKWGDKMRLRSEPVPNATGYYSGIIRDGALHLHPISKLHQFRTSMGYLDDADDKAKERSSRRANGMQNGGDSDDDSKKKAPPPAIRQQQQQQQRKLLDEDDNDGSGSIKDFRNKMWWMSKKENEDQWVQYKWKSGEDDDVIQTLDKLVVTEDRRERLTCKTRPLDFLDRQDKMQLV</sequence>
<protein>
    <recommendedName>
        <fullName evidence="4">DNA-directed RNA polymerase III subunit RPC5</fullName>
    </recommendedName>
</protein>
<dbReference type="Proteomes" id="UP001355207">
    <property type="component" value="Chromosome 10"/>
</dbReference>
<evidence type="ECO:0000313" key="2">
    <source>
        <dbReference type="EMBL" id="WWC92255.1"/>
    </source>
</evidence>
<dbReference type="EMBL" id="CP144107">
    <property type="protein sequence ID" value="WWC92255.1"/>
    <property type="molecule type" value="Genomic_DNA"/>
</dbReference>
<keyword evidence="3" id="KW-1185">Reference proteome</keyword>
<dbReference type="RefSeq" id="XP_066079017.1">
    <property type="nucleotide sequence ID" value="XM_066222920.1"/>
</dbReference>
<feature type="region of interest" description="Disordered" evidence="1">
    <location>
        <begin position="45"/>
        <end position="65"/>
    </location>
</feature>
<dbReference type="Pfam" id="PF04801">
    <property type="entry name" value="RPC5"/>
    <property type="match status" value="1"/>
</dbReference>
<feature type="region of interest" description="Disordered" evidence="1">
    <location>
        <begin position="203"/>
        <end position="241"/>
    </location>
</feature>
<reference evidence="2 3" key="1">
    <citation type="submission" date="2024-01" db="EMBL/GenBank/DDBJ databases">
        <title>Comparative genomics of Cryptococcus and Kwoniella reveals pathogenesis evolution and contrasting modes of karyotype evolution via chromosome fusion or intercentromeric recombination.</title>
        <authorList>
            <person name="Coelho M.A."/>
            <person name="David-Palma M."/>
            <person name="Shea T."/>
            <person name="Bowers K."/>
            <person name="McGinley-Smith S."/>
            <person name="Mohammad A.W."/>
            <person name="Gnirke A."/>
            <person name="Yurkov A.M."/>
            <person name="Nowrousian M."/>
            <person name="Sun S."/>
            <person name="Cuomo C.A."/>
            <person name="Heitman J."/>
        </authorList>
    </citation>
    <scope>NUCLEOTIDE SEQUENCE [LARGE SCALE GENOMIC DNA]</scope>
    <source>
        <strain evidence="2 3">CBS 6074</strain>
    </source>
</reference>
<feature type="compositionally biased region" description="Basic and acidic residues" evidence="1">
    <location>
        <begin position="208"/>
        <end position="236"/>
    </location>
</feature>
<feature type="region of interest" description="Disordered" evidence="1">
    <location>
        <begin position="1"/>
        <end position="31"/>
    </location>
</feature>
<evidence type="ECO:0000256" key="1">
    <source>
        <dbReference type="SAM" id="MobiDB-lite"/>
    </source>
</evidence>
<feature type="region of interest" description="Disordered" evidence="1">
    <location>
        <begin position="275"/>
        <end position="333"/>
    </location>
</feature>
<gene>
    <name evidence="2" type="ORF">L201_007209</name>
</gene>
<proteinExistence type="predicted"/>
<dbReference type="PANTHER" id="PTHR12069">
    <property type="entry name" value="DNA-DIRECTED RNA POLYMERASES III 80 KDA POLYPEPTIDE RNA POLYMERASE III SUBUNIT 5"/>
    <property type="match status" value="1"/>
</dbReference>
<organism evidence="2 3">
    <name type="scientific">Kwoniella dendrophila CBS 6074</name>
    <dbReference type="NCBI Taxonomy" id="1295534"/>
    <lineage>
        <taxon>Eukaryota</taxon>
        <taxon>Fungi</taxon>
        <taxon>Dikarya</taxon>
        <taxon>Basidiomycota</taxon>
        <taxon>Agaricomycotina</taxon>
        <taxon>Tremellomycetes</taxon>
        <taxon>Tremellales</taxon>
        <taxon>Cryptococcaceae</taxon>
        <taxon>Kwoniella</taxon>
    </lineage>
</organism>
<name>A0AAX4K633_9TREE</name>
<evidence type="ECO:0008006" key="4">
    <source>
        <dbReference type="Google" id="ProtNLM"/>
    </source>
</evidence>
<dbReference type="PANTHER" id="PTHR12069:SF0">
    <property type="entry name" value="DNA-DIRECTED RNA POLYMERASE III SUBUNIT RPC5"/>
    <property type="match status" value="1"/>
</dbReference>